<dbReference type="GeneTree" id="ENSGT00940000170260"/>
<protein>
    <submittedName>
        <fullName evidence="3">Uncharacterized protein</fullName>
    </submittedName>
</protein>
<proteinExistence type="predicted"/>
<dbReference type="Proteomes" id="UP000694414">
    <property type="component" value="Unplaced"/>
</dbReference>
<evidence type="ECO:0000313" key="4">
    <source>
        <dbReference type="Proteomes" id="UP000694414"/>
    </source>
</evidence>
<dbReference type="Ensembl" id="ENSPSMT00000038354.1">
    <property type="protein sequence ID" value="ENSPSMP00000033282.1"/>
    <property type="gene ID" value="ENSPSMG00000022965.1"/>
</dbReference>
<feature type="signal peptide" evidence="2">
    <location>
        <begin position="1"/>
        <end position="28"/>
    </location>
</feature>
<evidence type="ECO:0000313" key="3">
    <source>
        <dbReference type="Ensembl" id="ENSPSMP00000033282.1"/>
    </source>
</evidence>
<reference evidence="3" key="1">
    <citation type="submission" date="2025-08" db="UniProtKB">
        <authorList>
            <consortium name="Ensembl"/>
        </authorList>
    </citation>
    <scope>IDENTIFICATION</scope>
</reference>
<dbReference type="AlphaFoldDB" id="A0A8C9DTE6"/>
<evidence type="ECO:0000256" key="2">
    <source>
        <dbReference type="SAM" id="SignalP"/>
    </source>
</evidence>
<sequence>MRLSLAPLRLSLSPALLALALPLAAALAFSKETLDKAPKSEGCCSPILRAQGTRREGYTEFSLRVETDPDFCKPGTNYRGKWSGVALGARTRLLEGADRPRGAGGGRAVPGRTVLVQPPKVLAAISPFSRELGADHNQRLGPSRGVVGGQPRCPTRGSRARAVAEPRVTPA</sequence>
<keyword evidence="4" id="KW-1185">Reference proteome</keyword>
<name>A0A8C9DTE6_PROSS</name>
<reference evidence="3" key="2">
    <citation type="submission" date="2025-09" db="UniProtKB">
        <authorList>
            <consortium name="Ensembl"/>
        </authorList>
    </citation>
    <scope>IDENTIFICATION</scope>
</reference>
<evidence type="ECO:0000256" key="1">
    <source>
        <dbReference type="SAM" id="MobiDB-lite"/>
    </source>
</evidence>
<keyword evidence="2" id="KW-0732">Signal</keyword>
<organism evidence="3 4">
    <name type="scientific">Prolemur simus</name>
    <name type="common">Greater bamboo lemur</name>
    <name type="synonym">Hapalemur simus</name>
    <dbReference type="NCBI Taxonomy" id="1328070"/>
    <lineage>
        <taxon>Eukaryota</taxon>
        <taxon>Metazoa</taxon>
        <taxon>Chordata</taxon>
        <taxon>Craniata</taxon>
        <taxon>Vertebrata</taxon>
        <taxon>Euteleostomi</taxon>
        <taxon>Mammalia</taxon>
        <taxon>Eutheria</taxon>
        <taxon>Euarchontoglires</taxon>
        <taxon>Primates</taxon>
        <taxon>Strepsirrhini</taxon>
        <taxon>Lemuriformes</taxon>
        <taxon>Lemuridae</taxon>
        <taxon>Prolemur</taxon>
    </lineage>
</organism>
<accession>A0A8C9DTE6</accession>
<feature type="chain" id="PRO_5034420127" evidence="2">
    <location>
        <begin position="29"/>
        <end position="171"/>
    </location>
</feature>
<feature type="region of interest" description="Disordered" evidence="1">
    <location>
        <begin position="133"/>
        <end position="171"/>
    </location>
</feature>